<dbReference type="EMBL" id="PNYC01000035">
    <property type="protein sequence ID" value="PMS30116.1"/>
    <property type="molecule type" value="Genomic_DNA"/>
</dbReference>
<feature type="non-terminal residue" evidence="1">
    <location>
        <position position="79"/>
    </location>
</feature>
<sequence length="79" mass="8747">MTNMPSTAVQQASQIASRWLELFNAALSTRNPTRLNALFHPDSHWRDLLALTWTFDTVSGRDSLSSALLEAASRCGARN</sequence>
<gene>
    <name evidence="1" type="ORF">C0Z20_30420</name>
</gene>
<dbReference type="AlphaFoldDB" id="A0A2N7WKY1"/>
<proteinExistence type="predicted"/>
<comment type="caution">
    <text evidence="1">The sequence shown here is derived from an EMBL/GenBank/DDBJ whole genome shotgun (WGS) entry which is preliminary data.</text>
</comment>
<dbReference type="Proteomes" id="UP000235777">
    <property type="component" value="Unassembled WGS sequence"/>
</dbReference>
<evidence type="ECO:0000313" key="1">
    <source>
        <dbReference type="EMBL" id="PMS30116.1"/>
    </source>
</evidence>
<evidence type="ECO:0000313" key="2">
    <source>
        <dbReference type="Proteomes" id="UP000235777"/>
    </source>
</evidence>
<reference evidence="1 2" key="1">
    <citation type="submission" date="2018-01" db="EMBL/GenBank/DDBJ databases">
        <title>Whole genome analyses suggest that Burkholderia sensu lato contains two further novel genera in the rhizoxinica-symbiotica group Mycetohabitans gen. nov., and Trinickia gen. nov.: implications for the evolution of diazotrophy and nodulation in the Burkholderiaceae.</title>
        <authorList>
            <person name="Estrada-de los Santos P."/>
            <person name="Palmer M."/>
            <person name="Chavez-Ramirez B."/>
            <person name="Beukes C."/>
            <person name="Steenkamp E.T."/>
            <person name="Hirsch A.M."/>
            <person name="Manyaka P."/>
            <person name="Maluk M."/>
            <person name="Lafos M."/>
            <person name="Crook M."/>
            <person name="Gross E."/>
            <person name="Simon M.F."/>
            <person name="Bueno dos Reis Junior F."/>
            <person name="Poole P.S."/>
            <person name="Venter S.N."/>
            <person name="James E.K."/>
        </authorList>
    </citation>
    <scope>NUCLEOTIDE SEQUENCE [LARGE SCALE GENOMIC DNA]</scope>
    <source>
        <strain evidence="1 2">JPY 581</strain>
    </source>
</reference>
<keyword evidence="1" id="KW-0503">Monooxygenase</keyword>
<keyword evidence="2" id="KW-1185">Reference proteome</keyword>
<dbReference type="GO" id="GO:0004497">
    <property type="term" value="F:monooxygenase activity"/>
    <property type="evidence" value="ECO:0007669"/>
    <property type="project" value="UniProtKB-KW"/>
</dbReference>
<name>A0A2N7WKY1_9BURK</name>
<keyword evidence="1" id="KW-0560">Oxidoreductase</keyword>
<organism evidence="1 2">
    <name type="scientific">Trinickia symbiotica</name>
    <dbReference type="NCBI Taxonomy" id="863227"/>
    <lineage>
        <taxon>Bacteria</taxon>
        <taxon>Pseudomonadati</taxon>
        <taxon>Pseudomonadota</taxon>
        <taxon>Betaproteobacteria</taxon>
        <taxon>Burkholderiales</taxon>
        <taxon>Burkholderiaceae</taxon>
        <taxon>Trinickia</taxon>
    </lineage>
</organism>
<dbReference type="SUPFAM" id="SSF54427">
    <property type="entry name" value="NTF2-like"/>
    <property type="match status" value="1"/>
</dbReference>
<accession>A0A2N7WKY1</accession>
<protein>
    <submittedName>
        <fullName evidence="1">Monooxygenase</fullName>
    </submittedName>
</protein>
<dbReference type="InterPro" id="IPR032710">
    <property type="entry name" value="NTF2-like_dom_sf"/>
</dbReference>